<evidence type="ECO:0000256" key="5">
    <source>
        <dbReference type="SAM" id="MobiDB-lite"/>
    </source>
</evidence>
<keyword evidence="2" id="KW-0812">Transmembrane</keyword>
<keyword evidence="6" id="KW-0489">Methyltransferase</keyword>
<sequence>MPLASAVACERLLELRLSWKNARWAKARGDVEYGQRHFPCMVAARIGLFIGILTEVALAHRHFIPVLGRIALGVQAVVHAGRWWCARSLGPRWNTHVIVVPGMPLVDRGPYRWLRHPNHMVVVAEGIALPLVHSAWLTALLFTAADAAVLTVRLRVENKALGLATQVRVAGCRRCQVAPVSPCGGATRLVQPLVQGARPPRLGHDLADSSRTPDGGPGRVGVRRKARGVARRPRHSEEEPCGRPGRPEPRPR</sequence>
<dbReference type="OrthoDB" id="7203053at2"/>
<dbReference type="InterPro" id="IPR007269">
    <property type="entry name" value="ICMT_MeTrfase"/>
</dbReference>
<keyword evidence="4" id="KW-0472">Membrane</keyword>
<keyword evidence="7" id="KW-1185">Reference proteome</keyword>
<accession>L1L543</accession>
<dbReference type="GO" id="GO:0032259">
    <property type="term" value="P:methylation"/>
    <property type="evidence" value="ECO:0007669"/>
    <property type="project" value="UniProtKB-KW"/>
</dbReference>
<feature type="compositionally biased region" description="Basic residues" evidence="5">
    <location>
        <begin position="221"/>
        <end position="234"/>
    </location>
</feature>
<feature type="compositionally biased region" description="Basic and acidic residues" evidence="5">
    <location>
        <begin position="235"/>
        <end position="252"/>
    </location>
</feature>
<dbReference type="AlphaFoldDB" id="L1L543"/>
<comment type="subcellular location">
    <subcellularLocation>
        <location evidence="1">Membrane</location>
        <topology evidence="1">Multi-pass membrane protein</topology>
    </subcellularLocation>
</comment>
<keyword evidence="3" id="KW-1133">Transmembrane helix</keyword>
<dbReference type="EMBL" id="AEJC01000096">
    <property type="protein sequence ID" value="EKX68186.1"/>
    <property type="molecule type" value="Genomic_DNA"/>
</dbReference>
<keyword evidence="6" id="KW-0808">Transferase</keyword>
<name>L1L543_9ACTN</name>
<reference evidence="6 7" key="1">
    <citation type="submission" date="2012-11" db="EMBL/GenBank/DDBJ databases">
        <authorList>
            <person name="Huguet-Tapia J.C."/>
            <person name="Durkin A.S."/>
            <person name="Pettis G.S."/>
            <person name="Badger J.H."/>
        </authorList>
    </citation>
    <scope>NUCLEOTIDE SEQUENCE [LARGE SCALE GENOMIC DNA]</scope>
    <source>
        <strain evidence="6 7">91-03</strain>
    </source>
</reference>
<dbReference type="Pfam" id="PF04140">
    <property type="entry name" value="ICMT"/>
    <property type="match status" value="1"/>
</dbReference>
<evidence type="ECO:0000256" key="2">
    <source>
        <dbReference type="ARBA" id="ARBA00022692"/>
    </source>
</evidence>
<feature type="region of interest" description="Disordered" evidence="5">
    <location>
        <begin position="194"/>
        <end position="252"/>
    </location>
</feature>
<dbReference type="GO" id="GO:0004671">
    <property type="term" value="F:protein C-terminal S-isoprenylcysteine carboxyl O-methyltransferase activity"/>
    <property type="evidence" value="ECO:0007669"/>
    <property type="project" value="InterPro"/>
</dbReference>
<dbReference type="PATRIC" id="fig|698759.3.peg.1255"/>
<dbReference type="Gene3D" id="1.20.120.1630">
    <property type="match status" value="1"/>
</dbReference>
<evidence type="ECO:0000256" key="3">
    <source>
        <dbReference type="ARBA" id="ARBA00022989"/>
    </source>
</evidence>
<dbReference type="Proteomes" id="UP000010411">
    <property type="component" value="Unassembled WGS sequence"/>
</dbReference>
<protein>
    <submittedName>
        <fullName evidence="6">Isoprenylcysteine carboxyl methyltransferase (ICMT) family protein</fullName>
    </submittedName>
</protein>
<gene>
    <name evidence="6" type="ORF">STRIP9103_09522</name>
</gene>
<dbReference type="GO" id="GO:0016020">
    <property type="term" value="C:membrane"/>
    <property type="evidence" value="ECO:0007669"/>
    <property type="project" value="UniProtKB-SubCell"/>
</dbReference>
<proteinExistence type="predicted"/>
<evidence type="ECO:0000256" key="1">
    <source>
        <dbReference type="ARBA" id="ARBA00004141"/>
    </source>
</evidence>
<organism evidence="6 7">
    <name type="scientific">Streptomyces ipomoeae 91-03</name>
    <dbReference type="NCBI Taxonomy" id="698759"/>
    <lineage>
        <taxon>Bacteria</taxon>
        <taxon>Bacillati</taxon>
        <taxon>Actinomycetota</taxon>
        <taxon>Actinomycetes</taxon>
        <taxon>Kitasatosporales</taxon>
        <taxon>Streptomycetaceae</taxon>
        <taxon>Streptomyces</taxon>
    </lineage>
</organism>
<comment type="caution">
    <text evidence="6">The sequence shown here is derived from an EMBL/GenBank/DDBJ whole genome shotgun (WGS) entry which is preliminary data.</text>
</comment>
<evidence type="ECO:0000256" key="4">
    <source>
        <dbReference type="ARBA" id="ARBA00023136"/>
    </source>
</evidence>
<evidence type="ECO:0000313" key="6">
    <source>
        <dbReference type="EMBL" id="EKX68186.1"/>
    </source>
</evidence>
<evidence type="ECO:0000313" key="7">
    <source>
        <dbReference type="Proteomes" id="UP000010411"/>
    </source>
</evidence>